<dbReference type="Pfam" id="PF21834">
    <property type="entry name" value="DUF6894"/>
    <property type="match status" value="1"/>
</dbReference>
<dbReference type="InterPro" id="IPR054189">
    <property type="entry name" value="DUF6894"/>
</dbReference>
<name>A0A1L3F8R5_BRAJP</name>
<proteinExistence type="predicted"/>
<protein>
    <recommendedName>
        <fullName evidence="1">DUF6894 domain-containing protein</fullName>
    </recommendedName>
</protein>
<feature type="domain" description="DUF6894" evidence="1">
    <location>
        <begin position="4"/>
        <end position="68"/>
    </location>
</feature>
<sequence>MPKYFFDHHSNTSIEIDDDGIDLPDVDAARRLALEALGQSVLDGAPRSLMGRLAIEVRDPHGPILRASATVVLEEL</sequence>
<dbReference type="AlphaFoldDB" id="A0A1L3F8R5"/>
<reference evidence="2 3" key="1">
    <citation type="submission" date="2016-11" db="EMBL/GenBank/DDBJ databases">
        <title>Complete Genome Sequence of Bradyrhizobium sp. strain J5, an isolated from soybean nodule in Hokkaido.</title>
        <authorList>
            <person name="Kanehara K."/>
        </authorList>
    </citation>
    <scope>NUCLEOTIDE SEQUENCE [LARGE SCALE GENOMIC DNA]</scope>
    <source>
        <strain evidence="2 3">J5</strain>
    </source>
</reference>
<evidence type="ECO:0000313" key="3">
    <source>
        <dbReference type="Proteomes" id="UP000181962"/>
    </source>
</evidence>
<dbReference type="RefSeq" id="WP_051664540.1">
    <property type="nucleotide sequence ID" value="NZ_CP017637.1"/>
</dbReference>
<evidence type="ECO:0000259" key="1">
    <source>
        <dbReference type="Pfam" id="PF21834"/>
    </source>
</evidence>
<dbReference type="EMBL" id="CP017637">
    <property type="protein sequence ID" value="APG09678.1"/>
    <property type="molecule type" value="Genomic_DNA"/>
</dbReference>
<dbReference type="OrthoDB" id="7863142at2"/>
<accession>A0A1L3F8R5</accession>
<dbReference type="Proteomes" id="UP000181962">
    <property type="component" value="Chromosome"/>
</dbReference>
<gene>
    <name evidence="2" type="ORF">BKD09_15170</name>
</gene>
<organism evidence="2 3">
    <name type="scientific">Bradyrhizobium japonicum</name>
    <dbReference type="NCBI Taxonomy" id="375"/>
    <lineage>
        <taxon>Bacteria</taxon>
        <taxon>Pseudomonadati</taxon>
        <taxon>Pseudomonadota</taxon>
        <taxon>Alphaproteobacteria</taxon>
        <taxon>Hyphomicrobiales</taxon>
        <taxon>Nitrobacteraceae</taxon>
        <taxon>Bradyrhizobium</taxon>
    </lineage>
</organism>
<evidence type="ECO:0000313" key="2">
    <source>
        <dbReference type="EMBL" id="APG09678.1"/>
    </source>
</evidence>